<dbReference type="InterPro" id="IPR000073">
    <property type="entry name" value="AB_hydrolase_1"/>
</dbReference>
<comment type="caution">
    <text evidence="3">The sequence shown here is derived from an EMBL/GenBank/DDBJ whole genome shotgun (WGS) entry which is preliminary data.</text>
</comment>
<dbReference type="SUPFAM" id="SSF53474">
    <property type="entry name" value="alpha/beta-Hydrolases"/>
    <property type="match status" value="1"/>
</dbReference>
<dbReference type="PRINTS" id="PR00111">
    <property type="entry name" value="ABHYDROLASE"/>
</dbReference>
<keyword evidence="4" id="KW-1185">Reference proteome</keyword>
<dbReference type="Proteomes" id="UP000014977">
    <property type="component" value="Unassembled WGS sequence"/>
</dbReference>
<evidence type="ECO:0000256" key="1">
    <source>
        <dbReference type="ARBA" id="ARBA00022801"/>
    </source>
</evidence>
<evidence type="ECO:0000259" key="2">
    <source>
        <dbReference type="Pfam" id="PF12697"/>
    </source>
</evidence>
<organism evidence="3 4">
    <name type="scientific">Desulfococcus multivorans DSM 2059</name>
    <dbReference type="NCBI Taxonomy" id="1121405"/>
    <lineage>
        <taxon>Bacteria</taxon>
        <taxon>Pseudomonadati</taxon>
        <taxon>Thermodesulfobacteriota</taxon>
        <taxon>Desulfobacteria</taxon>
        <taxon>Desulfobacterales</taxon>
        <taxon>Desulfococcaceae</taxon>
        <taxon>Desulfococcus</taxon>
    </lineage>
</organism>
<sequence length="255" mass="27341">MPVTAVDKKMLYYDRSDSETGPALILVHGSGGDHTHWPEGLRHHPGIRVYTPDLPGHGRSSGVGCTSVEAYADVIDRFARSLGIEKAAVAGHSLGGAVALTLAIRKPGWLNGAILVGTGARLRVLPKIIDGFENAFEETIDMICRQSIGPRASASLKAALQHQMLHNEPDVISGDYLACDHFDVMDDIGNIDCPALVISATDDRMTPVKYGQYLSRHIPGATFALIEGAGHMMAVEKPEALIAEVVRFLGIPSEK</sequence>
<gene>
    <name evidence="3" type="ORF">dsmv_2937</name>
</gene>
<dbReference type="OrthoDB" id="5338718at2"/>
<dbReference type="InterPro" id="IPR029058">
    <property type="entry name" value="AB_hydrolase_fold"/>
</dbReference>
<dbReference type="Pfam" id="PF12697">
    <property type="entry name" value="Abhydrolase_6"/>
    <property type="match status" value="1"/>
</dbReference>
<dbReference type="GO" id="GO:0016787">
    <property type="term" value="F:hydrolase activity"/>
    <property type="evidence" value="ECO:0007669"/>
    <property type="project" value="UniProtKB-KW"/>
</dbReference>
<evidence type="ECO:0000313" key="4">
    <source>
        <dbReference type="Proteomes" id="UP000014977"/>
    </source>
</evidence>
<reference evidence="3 4" key="1">
    <citation type="journal article" date="2013" name="Genome Announc.">
        <title>Draft genome sequences for three mercury-methylating, sulfate-reducing bacteria.</title>
        <authorList>
            <person name="Brown S.D."/>
            <person name="Hurt R.A.Jr."/>
            <person name="Gilmour C.C."/>
            <person name="Elias D.A."/>
        </authorList>
    </citation>
    <scope>NUCLEOTIDE SEQUENCE [LARGE SCALE GENOMIC DNA]</scope>
    <source>
        <strain evidence="3 4">DSM 2059</strain>
    </source>
</reference>
<dbReference type="PANTHER" id="PTHR43798">
    <property type="entry name" value="MONOACYLGLYCEROL LIPASE"/>
    <property type="match status" value="1"/>
</dbReference>
<accession>S7TL01</accession>
<dbReference type="InterPro" id="IPR050266">
    <property type="entry name" value="AB_hydrolase_sf"/>
</dbReference>
<feature type="domain" description="AB hydrolase-1" evidence="2">
    <location>
        <begin position="24"/>
        <end position="243"/>
    </location>
</feature>
<dbReference type="PANTHER" id="PTHR43798:SF31">
    <property type="entry name" value="AB HYDROLASE SUPERFAMILY PROTEIN YCLE"/>
    <property type="match status" value="1"/>
</dbReference>
<dbReference type="Gene3D" id="3.40.50.1820">
    <property type="entry name" value="alpha/beta hydrolase"/>
    <property type="match status" value="1"/>
</dbReference>
<protein>
    <submittedName>
        <fullName evidence="3">Alpha/beta hydrolase fold protein</fullName>
    </submittedName>
</protein>
<name>S7TL01_DESML</name>
<keyword evidence="1 3" id="KW-0378">Hydrolase</keyword>
<evidence type="ECO:0000313" key="3">
    <source>
        <dbReference type="EMBL" id="EPR37897.1"/>
    </source>
</evidence>
<dbReference type="STRING" id="897.B2D07_14205"/>
<proteinExistence type="predicted"/>
<dbReference type="GO" id="GO:0016020">
    <property type="term" value="C:membrane"/>
    <property type="evidence" value="ECO:0007669"/>
    <property type="project" value="TreeGrafter"/>
</dbReference>
<dbReference type="EMBL" id="ATHJ01000096">
    <property type="protein sequence ID" value="EPR37897.1"/>
    <property type="molecule type" value="Genomic_DNA"/>
</dbReference>
<dbReference type="RefSeq" id="WP_020878004.1">
    <property type="nucleotide sequence ID" value="NZ_ATHJ01000096.1"/>
</dbReference>
<dbReference type="eggNOG" id="COG2267">
    <property type="taxonomic scope" value="Bacteria"/>
</dbReference>
<dbReference type="AlphaFoldDB" id="S7TL01"/>